<dbReference type="EMBL" id="JXRP01000016">
    <property type="protein sequence ID" value="KIL46805.1"/>
    <property type="molecule type" value="Genomic_DNA"/>
</dbReference>
<dbReference type="STRING" id="889306.KP78_19230"/>
<reference evidence="1 2" key="1">
    <citation type="submission" date="2015-01" db="EMBL/GenBank/DDBJ databases">
        <title>Genome sequencing of Jeotgalibacillus soli.</title>
        <authorList>
            <person name="Goh K.M."/>
            <person name="Chan K.-G."/>
            <person name="Yaakop A.S."/>
            <person name="Ee R."/>
            <person name="Gan H.M."/>
            <person name="Chan C.S."/>
        </authorList>
    </citation>
    <scope>NUCLEOTIDE SEQUENCE [LARGE SCALE GENOMIC DNA]</scope>
    <source>
        <strain evidence="1 2">P9</strain>
    </source>
</reference>
<proteinExistence type="predicted"/>
<organism evidence="1 2">
    <name type="scientific">Jeotgalibacillus soli</name>
    <dbReference type="NCBI Taxonomy" id="889306"/>
    <lineage>
        <taxon>Bacteria</taxon>
        <taxon>Bacillati</taxon>
        <taxon>Bacillota</taxon>
        <taxon>Bacilli</taxon>
        <taxon>Bacillales</taxon>
        <taxon>Caryophanaceae</taxon>
        <taxon>Jeotgalibacillus</taxon>
    </lineage>
</organism>
<dbReference type="RefSeq" id="WP_041088217.1">
    <property type="nucleotide sequence ID" value="NZ_JXRP01000016.1"/>
</dbReference>
<accession>A0A0C2R914</accession>
<keyword evidence="2" id="KW-1185">Reference proteome</keyword>
<sequence length="65" mass="7640">MDGLNSHDHLPQRIIVVKDYKSNKIISNIMYQLHWAAFHGEGEIRVRAACYFTESEMKRFDGKDQ</sequence>
<protein>
    <submittedName>
        <fullName evidence="1">Uncharacterized protein</fullName>
    </submittedName>
</protein>
<dbReference type="Proteomes" id="UP000031938">
    <property type="component" value="Unassembled WGS sequence"/>
</dbReference>
<name>A0A0C2R914_9BACL</name>
<evidence type="ECO:0000313" key="2">
    <source>
        <dbReference type="Proteomes" id="UP000031938"/>
    </source>
</evidence>
<evidence type="ECO:0000313" key="1">
    <source>
        <dbReference type="EMBL" id="KIL46805.1"/>
    </source>
</evidence>
<dbReference type="AlphaFoldDB" id="A0A0C2R914"/>
<gene>
    <name evidence="1" type="ORF">KP78_19230</name>
</gene>
<dbReference type="PATRIC" id="fig|889306.3.peg.1939"/>
<comment type="caution">
    <text evidence="1">The sequence shown here is derived from an EMBL/GenBank/DDBJ whole genome shotgun (WGS) entry which is preliminary data.</text>
</comment>